<evidence type="ECO:0000313" key="2">
    <source>
        <dbReference type="Proteomes" id="UP000004277"/>
    </source>
</evidence>
<reference evidence="1" key="1">
    <citation type="submission" date="2019-05" db="EMBL/GenBank/DDBJ databases">
        <title>Revised genome assembly of Burkholderiaceae (previously Ralstonia) sp. PBA.</title>
        <authorList>
            <person name="Gan H.M."/>
        </authorList>
    </citation>
    <scope>NUCLEOTIDE SEQUENCE</scope>
    <source>
        <strain evidence="1">PBA</strain>
    </source>
</reference>
<protein>
    <submittedName>
        <fullName evidence="1">Rod shape-determining protein MreD</fullName>
    </submittedName>
</protein>
<proteinExistence type="predicted"/>
<organism evidence="1 2">
    <name type="scientific">Imbroritus primus</name>
    <dbReference type="NCBI Taxonomy" id="3058603"/>
    <lineage>
        <taxon>Bacteria</taxon>
        <taxon>Pseudomonadati</taxon>
        <taxon>Pseudomonadota</taxon>
        <taxon>Betaproteobacteria</taxon>
        <taxon>Burkholderiales</taxon>
        <taxon>Burkholderiaceae</taxon>
        <taxon>Imbroritus</taxon>
    </lineage>
</organism>
<comment type="caution">
    <text evidence="1">The sequence shown here is derived from an EMBL/GenBank/DDBJ whole genome shotgun (WGS) entry which is preliminary data.</text>
</comment>
<keyword evidence="2" id="KW-1185">Reference proteome</keyword>
<dbReference type="Proteomes" id="UP000004277">
    <property type="component" value="Unassembled WGS sequence"/>
</dbReference>
<evidence type="ECO:0000313" key="1">
    <source>
        <dbReference type="EMBL" id="TMS56990.1"/>
    </source>
</evidence>
<name>A0ACD3SLB6_9BURK</name>
<dbReference type="EMBL" id="AKCV02000025">
    <property type="protein sequence ID" value="TMS56990.1"/>
    <property type="molecule type" value="Genomic_DNA"/>
</dbReference>
<gene>
    <name evidence="1" type="primary">mreD</name>
    <name evidence="1" type="ORF">MW7_013545</name>
</gene>
<accession>A0ACD3SLB6</accession>
<sequence length="170" mass="19363">MNNPHYLLRPVNPAFIALSFLLAFLFNMMPWGRLLWIPDLVALTLVFWNIHQPRKVGMGIAFVLGLLMDVHDARLLGEHAMAYTLLAYFAITIHRRVLWFPVFSQALHILPLLFLAHAVPVVIRLVMGASLPDWTIALAPVIETMLWPLATALLLAPQRRPQHVDKNRPI</sequence>